<accession>A0A4Y8S4D5</accession>
<keyword evidence="2" id="KW-0732">Signal</keyword>
<sequence>MLSQRAIKLYTTLFFLASAWMPCGAQTLRQLKNMLSDNGLPGLQLSYTVNGKTTALNVGVGVEGSSDPTVAGTIFRAGSLGKSVFAYAVMRLYDKGLISLDTPLMAYIGAYDRFDTTDPRFAKISARMVLSHSSGLAEFSQFDTHAPVKLLFEPGTSFSYSGEGIWFLQKAVEKIMKMPFEQLMQQEVFIPLEMSNSTYTETDKPDSTMLGAEDKELKWMTPNAAFTLLTTAHDYNLFLQALINGKGLKPATKQRMFARQSNARWYQRDTVKADEYIDWGLGVGLQQNEKGKAIWHWGSTGDFYSFYIAYPATKESLVFFTRGDRSLKIADAIINRFMGRQTTWAMRWLQLGYDNPETMTKLFNSLRQQGIAAAPAIFNKLKSAGSQFSERDINNYGKTLLKQGRNKQALAIFKQQAAWYPQSPIAYDGIAAAAEACGDMKSAMASYRRSLELDPGNPGAGYHIKALENASRFMPGQLKDFEGRFKNGGNGMWLQITAMGNKLMITQSWDGGKLEFFRVEGLQFYNNEPGFTLKFTRDAAGKIEKAFVNDTPVAWQRE</sequence>
<dbReference type="InterPro" id="IPR001466">
    <property type="entry name" value="Beta-lactam-related"/>
</dbReference>
<keyword evidence="4" id="KW-0378">Hydrolase</keyword>
<organism evidence="4 5">
    <name type="scientific">Mucilaginibacter psychrotolerans</name>
    <dbReference type="NCBI Taxonomy" id="1524096"/>
    <lineage>
        <taxon>Bacteria</taxon>
        <taxon>Pseudomonadati</taxon>
        <taxon>Bacteroidota</taxon>
        <taxon>Sphingobacteriia</taxon>
        <taxon>Sphingobacteriales</taxon>
        <taxon>Sphingobacteriaceae</taxon>
        <taxon>Mucilaginibacter</taxon>
    </lineage>
</organism>
<keyword evidence="5" id="KW-1185">Reference proteome</keyword>
<comment type="caution">
    <text evidence="4">The sequence shown here is derived from an EMBL/GenBank/DDBJ whole genome shotgun (WGS) entry which is preliminary data.</text>
</comment>
<name>A0A4Y8S4D5_9SPHI</name>
<dbReference type="AlphaFoldDB" id="A0A4Y8S4D5"/>
<protein>
    <submittedName>
        <fullName evidence="4">Serine hydrolase</fullName>
    </submittedName>
</protein>
<evidence type="ECO:0000313" key="4">
    <source>
        <dbReference type="EMBL" id="TFF33803.1"/>
    </source>
</evidence>
<dbReference type="SUPFAM" id="SSF48452">
    <property type="entry name" value="TPR-like"/>
    <property type="match status" value="1"/>
</dbReference>
<dbReference type="InterPro" id="IPR011990">
    <property type="entry name" value="TPR-like_helical_dom_sf"/>
</dbReference>
<dbReference type="Gene3D" id="3.40.710.10">
    <property type="entry name" value="DD-peptidase/beta-lactamase superfamily"/>
    <property type="match status" value="1"/>
</dbReference>
<dbReference type="InterPro" id="IPR050789">
    <property type="entry name" value="Diverse_Enzym_Activities"/>
</dbReference>
<gene>
    <name evidence="4" type="ORF">E2R66_24030</name>
</gene>
<evidence type="ECO:0000313" key="5">
    <source>
        <dbReference type="Proteomes" id="UP000297540"/>
    </source>
</evidence>
<dbReference type="SUPFAM" id="SSF56601">
    <property type="entry name" value="beta-lactamase/transpeptidase-like"/>
    <property type="match status" value="1"/>
</dbReference>
<dbReference type="Pfam" id="PF00144">
    <property type="entry name" value="Beta-lactamase"/>
    <property type="match status" value="1"/>
</dbReference>
<dbReference type="Pfam" id="PF13181">
    <property type="entry name" value="TPR_8"/>
    <property type="match status" value="1"/>
</dbReference>
<dbReference type="RefSeq" id="WP_133235806.1">
    <property type="nucleotide sequence ID" value="NZ_SOZE01000038.1"/>
</dbReference>
<dbReference type="PANTHER" id="PTHR43283:SF18">
    <property type="match status" value="1"/>
</dbReference>
<reference evidence="4 5" key="1">
    <citation type="journal article" date="2017" name="Int. J. Syst. Evol. Microbiol.">
        <title>Mucilaginibacterpsychrotolerans sp. nov., isolated from peatlands.</title>
        <authorList>
            <person name="Deng Y."/>
            <person name="Shen L."/>
            <person name="Xu B."/>
            <person name="Liu Y."/>
            <person name="Gu Z."/>
            <person name="Liu H."/>
            <person name="Zhou Y."/>
        </authorList>
    </citation>
    <scope>NUCLEOTIDE SEQUENCE [LARGE SCALE GENOMIC DNA]</scope>
    <source>
        <strain evidence="4 5">NH7-4</strain>
    </source>
</reference>
<dbReference type="Proteomes" id="UP000297540">
    <property type="component" value="Unassembled WGS sequence"/>
</dbReference>
<dbReference type="Gene3D" id="1.25.40.10">
    <property type="entry name" value="Tetratricopeptide repeat domain"/>
    <property type="match status" value="1"/>
</dbReference>
<feature type="signal peptide" evidence="2">
    <location>
        <begin position="1"/>
        <end position="25"/>
    </location>
</feature>
<dbReference type="GO" id="GO:0016787">
    <property type="term" value="F:hydrolase activity"/>
    <property type="evidence" value="ECO:0007669"/>
    <property type="project" value="UniProtKB-KW"/>
</dbReference>
<feature type="chain" id="PRO_5021472783" evidence="2">
    <location>
        <begin position="26"/>
        <end position="558"/>
    </location>
</feature>
<evidence type="ECO:0000259" key="3">
    <source>
        <dbReference type="Pfam" id="PF00144"/>
    </source>
</evidence>
<keyword evidence="1" id="KW-0802">TPR repeat</keyword>
<feature type="repeat" description="TPR" evidence="1">
    <location>
        <begin position="424"/>
        <end position="457"/>
    </location>
</feature>
<dbReference type="PROSITE" id="PS50005">
    <property type="entry name" value="TPR"/>
    <property type="match status" value="1"/>
</dbReference>
<dbReference type="InterPro" id="IPR012338">
    <property type="entry name" value="Beta-lactam/transpept-like"/>
</dbReference>
<proteinExistence type="predicted"/>
<dbReference type="PANTHER" id="PTHR43283">
    <property type="entry name" value="BETA-LACTAMASE-RELATED"/>
    <property type="match status" value="1"/>
</dbReference>
<evidence type="ECO:0000256" key="2">
    <source>
        <dbReference type="SAM" id="SignalP"/>
    </source>
</evidence>
<dbReference type="EMBL" id="SOZE01000038">
    <property type="protein sequence ID" value="TFF33803.1"/>
    <property type="molecule type" value="Genomic_DNA"/>
</dbReference>
<feature type="domain" description="Beta-lactamase-related" evidence="3">
    <location>
        <begin position="33"/>
        <end position="326"/>
    </location>
</feature>
<dbReference type="InterPro" id="IPR019734">
    <property type="entry name" value="TPR_rpt"/>
</dbReference>
<dbReference type="OrthoDB" id="1357763at2"/>
<evidence type="ECO:0000256" key="1">
    <source>
        <dbReference type="PROSITE-ProRule" id="PRU00339"/>
    </source>
</evidence>